<dbReference type="PRINTS" id="PR00980">
    <property type="entry name" value="TRNASYNTHALA"/>
</dbReference>
<dbReference type="InterPro" id="IPR018162">
    <property type="entry name" value="Ala-tRNA-ligase_IIc_anticod-bd"/>
</dbReference>
<dbReference type="SUPFAM" id="SSF50447">
    <property type="entry name" value="Translation proteins"/>
    <property type="match status" value="1"/>
</dbReference>
<dbReference type="InterPro" id="IPR023033">
    <property type="entry name" value="Ala_tRNA_ligase_euk/bac"/>
</dbReference>
<comment type="subcellular location">
    <subcellularLocation>
        <location evidence="11">Cytoplasm</location>
    </subcellularLocation>
</comment>
<dbReference type="InterPro" id="IPR003156">
    <property type="entry name" value="DHHA1_dom"/>
</dbReference>
<comment type="similarity">
    <text evidence="1 11">Belongs to the class-II aminoacyl-tRNA synthetase family.</text>
</comment>
<keyword evidence="8 11" id="KW-0030">Aminoacyl-tRNA synthetase</keyword>
<dbReference type="InterPro" id="IPR012947">
    <property type="entry name" value="tRNA_SAD"/>
</dbReference>
<feature type="binding site" evidence="11">
    <location>
        <position position="662"/>
    </location>
    <ligand>
        <name>Zn(2+)</name>
        <dbReference type="ChEBI" id="CHEBI:29105"/>
    </ligand>
</feature>
<dbReference type="Gene3D" id="3.10.310.40">
    <property type="match status" value="1"/>
</dbReference>
<dbReference type="Gene3D" id="6.10.250.550">
    <property type="match status" value="1"/>
</dbReference>
<dbReference type="EC" id="6.1.1.7" evidence="11"/>
<dbReference type="SUPFAM" id="SSF55681">
    <property type="entry name" value="Class II aaRS and biotin synthetases"/>
    <property type="match status" value="1"/>
</dbReference>
<evidence type="ECO:0000256" key="3">
    <source>
        <dbReference type="ARBA" id="ARBA00022598"/>
    </source>
</evidence>
<dbReference type="RefSeq" id="WP_347435508.1">
    <property type="nucleotide sequence ID" value="NZ_CP089291.1"/>
</dbReference>
<evidence type="ECO:0000256" key="9">
    <source>
        <dbReference type="ARBA" id="ARBA00024779"/>
    </source>
</evidence>
<dbReference type="Proteomes" id="UP000830167">
    <property type="component" value="Chromosome"/>
</dbReference>
<keyword evidence="15" id="KW-1185">Reference proteome</keyword>
<keyword evidence="12" id="KW-0175">Coiled coil</keyword>
<keyword evidence="6 11" id="KW-0694">RNA-binding</keyword>
<dbReference type="Pfam" id="PF01411">
    <property type="entry name" value="tRNA-synt_2c"/>
    <property type="match status" value="1"/>
</dbReference>
<evidence type="ECO:0000256" key="2">
    <source>
        <dbReference type="ARBA" id="ARBA00022555"/>
    </source>
</evidence>
<sequence>MKSSEVRRKFLEFFGSKGHDILPSASLVPHDDPSLLWINAGMAPLKKYFDGREIPKNPRMTNSQKCIRTNDIENVGKTARHQTFFEMLGNFSIGDYFKKEAIEWAWEFLTKEIGFDPERLSVTIHHEDEEAFEIWHTSVGIPEERIVRLDDENFWDIGEGPCGPCSEIYYDRQLTGCTSPDCKAGACECDRYLEIWNLVFSQYNHNPDGSYTPLPKKNIDTGMGLERMCSLLQDVETNFDTDLFRPIIDRTCGLANVTYPADTDTNVALKVIADHVRTVAFSIGDGVLPSNEGRGYVIRRLLRRAVRYGKVLGIEKPFLYELVSIVGQIMGEFYPAVVEKAGFIVRVIRSEEERFHETLSAGENRLSDLIASRKAVGEQTISGHDAFMLYDTYGFPIDLTEDIAAEQGMTVDRGAFEQALDEQRVRARAARQEIDSMQSVRTAVSQLTVESRFVGYQEYVTMASVAALVKDGEFVERVHEGDVCDVVLDRTPFYAESGGQVSDRGMITCGQTQLQVTAVYKAPLGQHVMSCEVVKGELSVGDLAEAAIDVAYRKDIVKNHTGTHLLHKALREVLGEHVAQAGSLVEDERLRFDFSHFGAVTKEELQDIEQRVNHQIWLDEAVDVREMPIDEAKALGAMALFGEKYGEVVRVVKAGDYSTELCGGCHVARTGEIGIFKIVSEAGIGAGVRRIEAVTGRFAYQYGNDREKLLEQAAKLLKTNGSEVPQRIEGLLGALKDLNREIESLKGKVSAIEAESLEKQAVLVDDVQVLAAAVKGMDMDALRATVDGLKAKLSNSVIVLGSTAEGKVNFVASVSKDLHSRGLHAGKIIKEVASIAGGSGGGRPDMAQAGGKSPEKLQEAIGNVMEIVKNFL</sequence>
<dbReference type="Pfam" id="PF02272">
    <property type="entry name" value="DHHA1"/>
    <property type="match status" value="1"/>
</dbReference>
<keyword evidence="3 11" id="KW-0436">Ligase</keyword>
<dbReference type="InterPro" id="IPR009000">
    <property type="entry name" value="Transl_B-barrel_sf"/>
</dbReference>
<keyword evidence="4 11" id="KW-0547">Nucleotide-binding</keyword>
<organism evidence="14 15">
    <name type="scientific">Fodinisporobacter ferrooxydans</name>
    <dbReference type="NCBI Taxonomy" id="2901836"/>
    <lineage>
        <taxon>Bacteria</taxon>
        <taxon>Bacillati</taxon>
        <taxon>Bacillota</taxon>
        <taxon>Bacilli</taxon>
        <taxon>Bacillales</taxon>
        <taxon>Alicyclobacillaceae</taxon>
        <taxon>Fodinisporobacter</taxon>
    </lineage>
</organism>
<evidence type="ECO:0000256" key="10">
    <source>
        <dbReference type="ARBA" id="ARBA00048300"/>
    </source>
</evidence>
<dbReference type="Gene3D" id="3.30.54.20">
    <property type="match status" value="1"/>
</dbReference>
<evidence type="ECO:0000256" key="4">
    <source>
        <dbReference type="ARBA" id="ARBA00022741"/>
    </source>
</evidence>
<protein>
    <recommendedName>
        <fullName evidence="11">Alanine--tRNA ligase</fullName>
        <ecNumber evidence="11">6.1.1.7</ecNumber>
    </recommendedName>
    <alternativeName>
        <fullName evidence="11">Alanyl-tRNA synthetase</fullName>
        <shortName evidence="11">AlaRS</shortName>
    </alternativeName>
</protein>
<feature type="binding site" evidence="11">
    <location>
        <position position="666"/>
    </location>
    <ligand>
        <name>Zn(2+)</name>
        <dbReference type="ChEBI" id="CHEBI:29105"/>
    </ligand>
</feature>
<dbReference type="InterPro" id="IPR018165">
    <property type="entry name" value="Ala-tRNA-synth_IIc_core"/>
</dbReference>
<dbReference type="Gene3D" id="2.40.30.130">
    <property type="match status" value="1"/>
</dbReference>
<dbReference type="Pfam" id="PF07973">
    <property type="entry name" value="tRNA_SAD"/>
    <property type="match status" value="1"/>
</dbReference>
<evidence type="ECO:0000256" key="7">
    <source>
        <dbReference type="ARBA" id="ARBA00022917"/>
    </source>
</evidence>
<evidence type="ECO:0000313" key="14">
    <source>
        <dbReference type="EMBL" id="UOF88830.1"/>
    </source>
</evidence>
<proteinExistence type="inferred from homology"/>
<dbReference type="Gene3D" id="3.30.930.10">
    <property type="entry name" value="Bira Bifunctional Protein, Domain 2"/>
    <property type="match status" value="1"/>
</dbReference>
<dbReference type="CDD" id="cd00673">
    <property type="entry name" value="AlaRS_core"/>
    <property type="match status" value="1"/>
</dbReference>
<dbReference type="Gene3D" id="3.30.980.10">
    <property type="entry name" value="Threonyl-trna Synthetase, Chain A, domain 2"/>
    <property type="match status" value="1"/>
</dbReference>
<name>A0ABY4CLX6_9BACL</name>
<feature type="binding site" evidence="11">
    <location>
        <position position="564"/>
    </location>
    <ligand>
        <name>Zn(2+)</name>
        <dbReference type="ChEBI" id="CHEBI:29105"/>
    </ligand>
</feature>
<comment type="catalytic activity">
    <reaction evidence="10 11">
        <text>tRNA(Ala) + L-alanine + ATP = L-alanyl-tRNA(Ala) + AMP + diphosphate</text>
        <dbReference type="Rhea" id="RHEA:12540"/>
        <dbReference type="Rhea" id="RHEA-COMP:9657"/>
        <dbReference type="Rhea" id="RHEA-COMP:9923"/>
        <dbReference type="ChEBI" id="CHEBI:30616"/>
        <dbReference type="ChEBI" id="CHEBI:33019"/>
        <dbReference type="ChEBI" id="CHEBI:57972"/>
        <dbReference type="ChEBI" id="CHEBI:78442"/>
        <dbReference type="ChEBI" id="CHEBI:78497"/>
        <dbReference type="ChEBI" id="CHEBI:456215"/>
        <dbReference type="EC" id="6.1.1.7"/>
    </reaction>
</comment>
<evidence type="ECO:0000313" key="15">
    <source>
        <dbReference type="Proteomes" id="UP000830167"/>
    </source>
</evidence>
<dbReference type="InterPro" id="IPR018164">
    <property type="entry name" value="Ala-tRNA-synth_IIc_N"/>
</dbReference>
<dbReference type="PANTHER" id="PTHR11777">
    <property type="entry name" value="ALANYL-TRNA SYNTHETASE"/>
    <property type="match status" value="1"/>
</dbReference>
<keyword evidence="11" id="KW-0862">Zinc</keyword>
<evidence type="ECO:0000256" key="11">
    <source>
        <dbReference type="HAMAP-Rule" id="MF_00036"/>
    </source>
</evidence>
<dbReference type="InterPro" id="IPR018163">
    <property type="entry name" value="Thr/Ala-tRNA-synth_IIc_edit"/>
</dbReference>
<dbReference type="EMBL" id="CP089291">
    <property type="protein sequence ID" value="UOF88830.1"/>
    <property type="molecule type" value="Genomic_DNA"/>
</dbReference>
<keyword evidence="11" id="KW-0479">Metal-binding</keyword>
<evidence type="ECO:0000259" key="13">
    <source>
        <dbReference type="PROSITE" id="PS50860"/>
    </source>
</evidence>
<feature type="coiled-coil region" evidence="12">
    <location>
        <begin position="728"/>
        <end position="755"/>
    </location>
</feature>
<comment type="domain">
    <text evidence="11">Consists of three domains; the N-terminal catalytic domain, the editing domain and the C-terminal C-Ala domain. The editing domain removes incorrectly charged amino acids, while the C-Ala domain, along with tRNA(Ala), serves as a bridge to cooperatively bring together the editing and aminoacylation centers thus stimulating deacylation of misacylated tRNAs.</text>
</comment>
<dbReference type="InterPro" id="IPR002318">
    <property type="entry name" value="Ala-tRNA-lgiase_IIc"/>
</dbReference>
<evidence type="ECO:0000256" key="12">
    <source>
        <dbReference type="SAM" id="Coils"/>
    </source>
</evidence>
<gene>
    <name evidence="11 14" type="primary">alaS</name>
    <name evidence="14" type="ORF">LSG31_12845</name>
</gene>
<dbReference type="HAMAP" id="MF_00036_B">
    <property type="entry name" value="Ala_tRNA_synth_B"/>
    <property type="match status" value="1"/>
</dbReference>
<feature type="domain" description="Alanyl-transfer RNA synthetases family profile" evidence="13">
    <location>
        <begin position="1"/>
        <end position="705"/>
    </location>
</feature>
<accession>A0ABY4CLX6</accession>
<dbReference type="InterPro" id="IPR045864">
    <property type="entry name" value="aa-tRNA-synth_II/BPL/LPL"/>
</dbReference>
<evidence type="ECO:0000256" key="1">
    <source>
        <dbReference type="ARBA" id="ARBA00008226"/>
    </source>
</evidence>
<keyword evidence="7 11" id="KW-0648">Protein biosynthesis</keyword>
<comment type="function">
    <text evidence="9 11">Catalyzes the attachment of alanine to tRNA(Ala) in a two-step reaction: alanine is first activated by ATP to form Ala-AMP and then transferred to the acceptor end of tRNA(Ala). Also edits incorrectly charged Ser-tRNA(Ala) and Gly-tRNA(Ala) via its editing domain.</text>
</comment>
<dbReference type="SUPFAM" id="SSF101353">
    <property type="entry name" value="Putative anticodon-binding domain of alanyl-tRNA synthetase (AlaRS)"/>
    <property type="match status" value="1"/>
</dbReference>
<keyword evidence="5 11" id="KW-0067">ATP-binding</keyword>
<dbReference type="NCBIfam" id="TIGR00344">
    <property type="entry name" value="alaS"/>
    <property type="match status" value="1"/>
</dbReference>
<dbReference type="GO" id="GO:0004813">
    <property type="term" value="F:alanine-tRNA ligase activity"/>
    <property type="evidence" value="ECO:0007669"/>
    <property type="project" value="UniProtKB-EC"/>
</dbReference>
<dbReference type="PANTHER" id="PTHR11777:SF9">
    <property type="entry name" value="ALANINE--TRNA LIGASE, CYTOPLASMIC"/>
    <property type="match status" value="1"/>
</dbReference>
<keyword evidence="2 11" id="KW-0820">tRNA-binding</keyword>
<evidence type="ECO:0000256" key="8">
    <source>
        <dbReference type="ARBA" id="ARBA00023146"/>
    </source>
</evidence>
<dbReference type="SMART" id="SM00863">
    <property type="entry name" value="tRNA_SAD"/>
    <property type="match status" value="1"/>
</dbReference>
<evidence type="ECO:0000256" key="5">
    <source>
        <dbReference type="ARBA" id="ARBA00022840"/>
    </source>
</evidence>
<feature type="binding site" evidence="11">
    <location>
        <position position="560"/>
    </location>
    <ligand>
        <name>Zn(2+)</name>
        <dbReference type="ChEBI" id="CHEBI:29105"/>
    </ligand>
</feature>
<comment type="cofactor">
    <cofactor evidence="11">
        <name>Zn(2+)</name>
        <dbReference type="ChEBI" id="CHEBI:29105"/>
    </cofactor>
    <text evidence="11">Binds 1 zinc ion per subunit.</text>
</comment>
<keyword evidence="11" id="KW-0963">Cytoplasm</keyword>
<dbReference type="PROSITE" id="PS50860">
    <property type="entry name" value="AA_TRNA_LIGASE_II_ALA"/>
    <property type="match status" value="1"/>
</dbReference>
<evidence type="ECO:0000256" key="6">
    <source>
        <dbReference type="ARBA" id="ARBA00022884"/>
    </source>
</evidence>
<reference evidence="14" key="1">
    <citation type="submission" date="2021-12" db="EMBL/GenBank/DDBJ databases">
        <title>Alicyclobacillaceae gen. nov., sp. nov., isolated from chalcocite enrichment system.</title>
        <authorList>
            <person name="Jiang Z."/>
        </authorList>
    </citation>
    <scope>NUCLEOTIDE SEQUENCE</scope>
    <source>
        <strain evidence="14">MYW30-H2</strain>
    </source>
</reference>
<dbReference type="SUPFAM" id="SSF55186">
    <property type="entry name" value="ThrRS/AlaRS common domain"/>
    <property type="match status" value="1"/>
</dbReference>
<dbReference type="InterPro" id="IPR050058">
    <property type="entry name" value="Ala-tRNA_ligase"/>
</dbReference>